<keyword evidence="1" id="KW-0614">Plasmid</keyword>
<reference evidence="1" key="1">
    <citation type="journal article" date="2016" name="Biosci. Biotechnol. Biochem.">
        <title>Bioconversion of AHX to AOH by resting cells of Burkholderia contaminans CH-1.</title>
        <authorList>
            <person name="Choi J.H."/>
            <person name="Kikuchi A."/>
            <person name="Pumkaeo P."/>
            <person name="Hirai H."/>
            <person name="Tokuyama S."/>
            <person name="Kawagishi H."/>
        </authorList>
    </citation>
    <scope>NUCLEOTIDE SEQUENCE</scope>
    <source>
        <strain evidence="1">CH-1</strain>
        <plasmid evidence="1">pBC453</plasmid>
    </source>
</reference>
<dbReference type="AlphaFoldDB" id="A0A250LL57"/>
<dbReference type="RefSeq" id="WP_069302004.1">
    <property type="nucleotide sequence ID" value="NZ_AP018360.1"/>
</dbReference>
<reference evidence="1" key="2">
    <citation type="journal article" date="2017" name="Genome Announc.">
        <title>High-Quality Draft Genome Sequence of Burkholderia contaminans CH-1, a Gram-Negative Bacterium That Metabolizes 2-Azahypoxanthine, a Plant Growth-Regulating Compound.</title>
        <authorList>
            <person name="Choi J.-H."/>
            <person name="Sugiura H."/>
            <person name="Moriuchi R."/>
            <person name="Kawagishi H."/>
            <person name="Dohra H."/>
        </authorList>
    </citation>
    <scope>NUCLEOTIDE SEQUENCE</scope>
    <source>
        <strain evidence="1">CH-1</strain>
        <plasmid evidence="1">pBC453</plasmid>
    </source>
</reference>
<accession>A0A250LL57</accession>
<protein>
    <recommendedName>
        <fullName evidence="2">DNA methylase</fullName>
    </recommendedName>
</protein>
<evidence type="ECO:0000313" key="1">
    <source>
        <dbReference type="EMBL" id="BBA45263.1"/>
    </source>
</evidence>
<name>A0A250LL57_9BURK</name>
<dbReference type="SUPFAM" id="SSF53335">
    <property type="entry name" value="S-adenosyl-L-methionine-dependent methyltransferases"/>
    <property type="match status" value="1"/>
</dbReference>
<organism evidence="1">
    <name type="scientific">Burkholderia contaminans</name>
    <dbReference type="NCBI Taxonomy" id="488447"/>
    <lineage>
        <taxon>Bacteria</taxon>
        <taxon>Pseudomonadati</taxon>
        <taxon>Pseudomonadota</taxon>
        <taxon>Betaproteobacteria</taxon>
        <taxon>Burkholderiales</taxon>
        <taxon>Burkholderiaceae</taxon>
        <taxon>Burkholderia</taxon>
        <taxon>Burkholderia cepacia complex</taxon>
    </lineage>
</organism>
<gene>
    <name evidence="1" type="ORF">BCCH1_77740</name>
</gene>
<evidence type="ECO:0008006" key="2">
    <source>
        <dbReference type="Google" id="ProtNLM"/>
    </source>
</evidence>
<sequence length="297" mass="33122">MSIMSFPERGPWGNAKWRGNCSGHVYRRLFEQLLGRVEHAVFIDPMMGSGTSIEVATEMGIKAYGLDLHQGFNILRDSIVGVTGEPGHLVLSHPPYHRLIEYSGIVWGTEAHPDDLSRCADDEDFHQKMHLAMLNQREATLPGGYYGCIIGDWRRNGVYTSYQAEIIARLPAQELAGVLIKAQHNASSSFKSYGKLDLPFIMHEYIVLFRRKTGTVLAVLGAMASQAKARLQGTWRNIVRSVLMGLGGTAPLAAIYDAVSASTDRINTNSNWREKIRQTLQIYPDFKSEERGVWGLA</sequence>
<dbReference type="InterPro" id="IPR029063">
    <property type="entry name" value="SAM-dependent_MTases_sf"/>
</dbReference>
<geneLocation type="plasmid" evidence="1">
    <name>pBC453</name>
</geneLocation>
<proteinExistence type="predicted"/>
<dbReference type="EMBL" id="AP018360">
    <property type="protein sequence ID" value="BBA45263.1"/>
    <property type="molecule type" value="Genomic_DNA"/>
</dbReference>